<organism evidence="1 2">
    <name type="scientific">Kineobactrum sediminis</name>
    <dbReference type="NCBI Taxonomy" id="1905677"/>
    <lineage>
        <taxon>Bacteria</taxon>
        <taxon>Pseudomonadati</taxon>
        <taxon>Pseudomonadota</taxon>
        <taxon>Gammaproteobacteria</taxon>
        <taxon>Cellvibrionales</taxon>
        <taxon>Halieaceae</taxon>
        <taxon>Kineobactrum</taxon>
    </lineage>
</organism>
<dbReference type="InterPro" id="IPR027056">
    <property type="entry name" value="Gluconate_2DH_su3"/>
</dbReference>
<evidence type="ECO:0000313" key="1">
    <source>
        <dbReference type="EMBL" id="PLW82148.1"/>
    </source>
</evidence>
<reference evidence="2" key="1">
    <citation type="submission" date="2017-11" db="EMBL/GenBank/DDBJ databases">
        <title>The draft genome sequence of Chromatocurvus sp. F02.</title>
        <authorList>
            <person name="Du Z.-J."/>
            <person name="Chang Y.-Q."/>
        </authorList>
    </citation>
    <scope>NUCLEOTIDE SEQUENCE [LARGE SCALE GENOMIC DNA]</scope>
    <source>
        <strain evidence="2">F02</strain>
    </source>
</reference>
<sequence>MHPLRGRRSVVKALVLAYPLVSGALLLSPAQARERKLPLAVLDVEEAADLEAVIEALVPGSAEAGAVHFIDYQLARPAIDSLLMLRYLGVPQPHVNFYRSGLAALAQHAIARYGKRPSQLPAPVLDQLITDLITDDTPDWAGPPASFLYFVWRSDGVDVTYGTEDGMAALDTPYMAHIRPEKLW</sequence>
<dbReference type="RefSeq" id="WP_101521400.1">
    <property type="nucleotide sequence ID" value="NZ_PKLZ01000008.1"/>
</dbReference>
<dbReference type="Proteomes" id="UP000234845">
    <property type="component" value="Unassembled WGS sequence"/>
</dbReference>
<name>A0A2N5Y181_9GAMM</name>
<proteinExistence type="predicted"/>
<protein>
    <submittedName>
        <fullName evidence="1">Tat pathway signal protein</fullName>
    </submittedName>
</protein>
<accession>A0A2N5Y181</accession>
<comment type="caution">
    <text evidence="1">The sequence shown here is derived from an EMBL/GenBank/DDBJ whole genome shotgun (WGS) entry which is preliminary data.</text>
</comment>
<evidence type="ECO:0000313" key="2">
    <source>
        <dbReference type="Proteomes" id="UP000234845"/>
    </source>
</evidence>
<keyword evidence="2" id="KW-1185">Reference proteome</keyword>
<dbReference type="OrthoDB" id="5731567at2"/>
<dbReference type="Pfam" id="PF13618">
    <property type="entry name" value="Gluconate_2-dh3"/>
    <property type="match status" value="1"/>
</dbReference>
<gene>
    <name evidence="1" type="ORF">CWI75_10165</name>
</gene>
<dbReference type="AlphaFoldDB" id="A0A2N5Y181"/>
<dbReference type="EMBL" id="PKLZ01000008">
    <property type="protein sequence ID" value="PLW82148.1"/>
    <property type="molecule type" value="Genomic_DNA"/>
</dbReference>